<feature type="domain" description="Aldehyde dehydrogenase" evidence="8">
    <location>
        <begin position="44"/>
        <end position="299"/>
    </location>
</feature>
<evidence type="ECO:0000256" key="6">
    <source>
        <dbReference type="ARBA" id="ARBA00049024"/>
    </source>
</evidence>
<evidence type="ECO:0000256" key="5">
    <source>
        <dbReference type="ARBA" id="ARBA00023002"/>
    </source>
</evidence>
<dbReference type="Gene3D" id="3.40.309.10">
    <property type="entry name" value="Aldehyde Dehydrogenase, Chain A, domain 2"/>
    <property type="match status" value="1"/>
</dbReference>
<dbReference type="NCBIfam" id="NF001221">
    <property type="entry name" value="PRK00197.1"/>
    <property type="match status" value="1"/>
</dbReference>
<reference evidence="9 10" key="1">
    <citation type="journal article" date="2013" name="PLoS ONE">
        <title>Bacterial endosymbiosis in a chordate host: long-term co-evolution and conservation of secondary metabolism.</title>
        <authorList>
            <person name="Kwan J.C."/>
            <person name="Schmidt E.W."/>
        </authorList>
    </citation>
    <scope>NUCLEOTIDE SEQUENCE [LARGE SCALE GENOMIC DNA]</scope>
    <source>
        <strain evidence="10">faulkneri L5</strain>
    </source>
</reference>
<dbReference type="AlphaFoldDB" id="V9TT84"/>
<keyword evidence="3 7" id="KW-0641">Proline biosynthesis</keyword>
<organism evidence="9 10">
    <name type="scientific">Candidatus Endolissoclinum faulkneri L5</name>
    <dbReference type="NCBI Taxonomy" id="1401328"/>
    <lineage>
        <taxon>Bacteria</taxon>
        <taxon>Pseudomonadati</taxon>
        <taxon>Pseudomonadota</taxon>
        <taxon>Alphaproteobacteria</taxon>
        <taxon>Rhodospirillales</taxon>
        <taxon>Rhodospirillaceae</taxon>
        <taxon>Candidatus Endolissoclinum</taxon>
    </lineage>
</organism>
<dbReference type="PANTHER" id="PTHR11063">
    <property type="entry name" value="GLUTAMATE SEMIALDEHYDE DEHYDROGENASE"/>
    <property type="match status" value="1"/>
</dbReference>
<dbReference type="InterPro" id="IPR015590">
    <property type="entry name" value="Aldehyde_DH_dom"/>
</dbReference>
<keyword evidence="2 7" id="KW-0028">Amino-acid biosynthesis</keyword>
<keyword evidence="10" id="KW-1185">Reference proteome</keyword>
<dbReference type="eggNOG" id="COG0014">
    <property type="taxonomic scope" value="Bacteria"/>
</dbReference>
<dbReference type="InterPro" id="IPR020593">
    <property type="entry name" value="G-glutamylP_reductase_CS"/>
</dbReference>
<protein>
    <recommendedName>
        <fullName evidence="7">Gamma-glutamyl phosphate reductase</fullName>
        <shortName evidence="7">GPR</shortName>
        <ecNumber evidence="7">1.2.1.41</ecNumber>
    </recommendedName>
    <alternativeName>
        <fullName evidence="7">Glutamate-5-semialdehyde dehydrogenase</fullName>
    </alternativeName>
    <alternativeName>
        <fullName evidence="7">Glutamyl-gamma-semialdehyde dehydrogenase</fullName>
        <shortName evidence="7">GSA dehydrogenase</shortName>
    </alternativeName>
</protein>
<comment type="subcellular location">
    <subcellularLocation>
        <location evidence="7">Cytoplasm</location>
    </subcellularLocation>
</comment>
<comment type="similarity">
    <text evidence="7">Belongs to the gamma-glutamyl phosphate reductase family.</text>
</comment>
<dbReference type="PROSITE" id="PS01223">
    <property type="entry name" value="PROA"/>
    <property type="match status" value="1"/>
</dbReference>
<evidence type="ECO:0000259" key="8">
    <source>
        <dbReference type="Pfam" id="PF00171"/>
    </source>
</evidence>
<evidence type="ECO:0000256" key="3">
    <source>
        <dbReference type="ARBA" id="ARBA00022650"/>
    </source>
</evidence>
<comment type="pathway">
    <text evidence="1 7">Amino-acid biosynthesis; L-proline biosynthesis; L-glutamate 5-semialdehyde from L-glutamate: step 2/2.</text>
</comment>
<name>V9TT84_9PROT</name>
<dbReference type="InterPro" id="IPR016163">
    <property type="entry name" value="Ald_DH_C"/>
</dbReference>
<dbReference type="FunFam" id="3.40.309.10:FF:000006">
    <property type="entry name" value="Gamma-glutamyl phosphate reductase"/>
    <property type="match status" value="1"/>
</dbReference>
<dbReference type="HOGENOM" id="CLU_030231_0_0_5"/>
<dbReference type="UniPathway" id="UPA00098">
    <property type="reaction ID" value="UER00360"/>
</dbReference>
<keyword evidence="4 7" id="KW-0521">NADP</keyword>
<keyword evidence="7" id="KW-0963">Cytoplasm</keyword>
<dbReference type="PANTHER" id="PTHR11063:SF8">
    <property type="entry name" value="DELTA-1-PYRROLINE-5-CARBOXYLATE SYNTHASE"/>
    <property type="match status" value="1"/>
</dbReference>
<dbReference type="CDD" id="cd07079">
    <property type="entry name" value="ALDH_F18-19_ProA-GPR"/>
    <property type="match status" value="1"/>
</dbReference>
<dbReference type="GO" id="GO:0050661">
    <property type="term" value="F:NADP binding"/>
    <property type="evidence" value="ECO:0007669"/>
    <property type="project" value="InterPro"/>
</dbReference>
<dbReference type="Proteomes" id="UP000018700">
    <property type="component" value="Chromosome"/>
</dbReference>
<accession>V9TT84</accession>
<dbReference type="RefSeq" id="WP_025300670.1">
    <property type="nucleotide sequence ID" value="NZ_CP006745.1"/>
</dbReference>
<dbReference type="PIRSF" id="PIRSF000151">
    <property type="entry name" value="GPR"/>
    <property type="match status" value="1"/>
</dbReference>
<evidence type="ECO:0000256" key="4">
    <source>
        <dbReference type="ARBA" id="ARBA00022857"/>
    </source>
</evidence>
<dbReference type="HAMAP" id="MF_00412">
    <property type="entry name" value="ProA"/>
    <property type="match status" value="1"/>
</dbReference>
<evidence type="ECO:0000256" key="2">
    <source>
        <dbReference type="ARBA" id="ARBA00022605"/>
    </source>
</evidence>
<dbReference type="GO" id="GO:0055129">
    <property type="term" value="P:L-proline biosynthetic process"/>
    <property type="evidence" value="ECO:0007669"/>
    <property type="project" value="UniProtKB-UniRule"/>
</dbReference>
<evidence type="ECO:0000256" key="1">
    <source>
        <dbReference type="ARBA" id="ARBA00004985"/>
    </source>
</evidence>
<dbReference type="InterPro" id="IPR012134">
    <property type="entry name" value="Glu-5-SA_DH"/>
</dbReference>
<comment type="function">
    <text evidence="7">Catalyzes the NADPH-dependent reduction of L-glutamate 5-phosphate into L-glutamate 5-semialdehyde and phosphate. The product spontaneously undergoes cyclization to form 1-pyrroline-5-carboxylate.</text>
</comment>
<dbReference type="EC" id="1.2.1.41" evidence="7"/>
<dbReference type="NCBIfam" id="TIGR00407">
    <property type="entry name" value="proA"/>
    <property type="match status" value="1"/>
</dbReference>
<proteinExistence type="inferred from homology"/>
<dbReference type="STRING" id="1401328.P856_579"/>
<gene>
    <name evidence="7 9" type="primary">proA</name>
    <name evidence="9" type="ORF">P856_579</name>
</gene>
<dbReference type="Pfam" id="PF00171">
    <property type="entry name" value="Aldedh"/>
    <property type="match status" value="1"/>
</dbReference>
<dbReference type="KEGG" id="efk:P856_579"/>
<dbReference type="InterPro" id="IPR016162">
    <property type="entry name" value="Ald_DH_N"/>
</dbReference>
<evidence type="ECO:0000313" key="10">
    <source>
        <dbReference type="Proteomes" id="UP000018700"/>
    </source>
</evidence>
<evidence type="ECO:0000313" key="9">
    <source>
        <dbReference type="EMBL" id="AHC73791.1"/>
    </source>
</evidence>
<dbReference type="InterPro" id="IPR016161">
    <property type="entry name" value="Ald_DH/histidinol_DH"/>
</dbReference>
<comment type="catalytic activity">
    <reaction evidence="6 7">
        <text>L-glutamate 5-semialdehyde + phosphate + NADP(+) = L-glutamyl 5-phosphate + NADPH + H(+)</text>
        <dbReference type="Rhea" id="RHEA:19541"/>
        <dbReference type="ChEBI" id="CHEBI:15378"/>
        <dbReference type="ChEBI" id="CHEBI:43474"/>
        <dbReference type="ChEBI" id="CHEBI:57783"/>
        <dbReference type="ChEBI" id="CHEBI:58066"/>
        <dbReference type="ChEBI" id="CHEBI:58274"/>
        <dbReference type="ChEBI" id="CHEBI:58349"/>
        <dbReference type="EC" id="1.2.1.41"/>
    </reaction>
</comment>
<dbReference type="PATRIC" id="fig|1401328.3.peg.573"/>
<dbReference type="InterPro" id="IPR000965">
    <property type="entry name" value="GPR_dom"/>
</dbReference>
<sequence>MDFVKDFLVKDSVDFSENEIEAIMLDIGKRARIASVVLAHAYSEQKDQALRNAATALLKEMSKILDANSRDVSLAKKNGLRESMIDRLLLTDSRIRDMSAGLNVVARLSDPVGLIIKKWTRPNGLYFECRRVPLGVIGVIYESRPNVTADAGALCLKAGNAVILRCGSESYNSAKAITAAMHYGLISAGLPKDAIQLVPTNDRTAVSKLITMPQYVDVIVPRGGRSLIERVHNESRVPLFAHLNGLCHVYLDSGADPEKAIAITLNAKMRRTSVCNAAEVLLIDRSVASKLLPPVAEALTMAGCILRGDKNARSIVGDNMEIASDSDWDTEYLDAIMSVSLVDGVSGAIAHINSHGSHHTDSIVTENKIVAEKFLLEVDSAIVLHNASTQFADGGEFGFGAEIGISTGRIHARGPISAEHLTSFKYLVRGSGQIRH</sequence>
<keyword evidence="5 7" id="KW-0560">Oxidoreductase</keyword>
<dbReference type="EMBL" id="CP006745">
    <property type="protein sequence ID" value="AHC73791.1"/>
    <property type="molecule type" value="Genomic_DNA"/>
</dbReference>
<dbReference type="Gene3D" id="3.40.605.10">
    <property type="entry name" value="Aldehyde Dehydrogenase, Chain A, domain 1"/>
    <property type="match status" value="1"/>
</dbReference>
<evidence type="ECO:0000256" key="7">
    <source>
        <dbReference type="HAMAP-Rule" id="MF_00412"/>
    </source>
</evidence>
<dbReference type="GO" id="GO:0004350">
    <property type="term" value="F:glutamate-5-semialdehyde dehydrogenase activity"/>
    <property type="evidence" value="ECO:0007669"/>
    <property type="project" value="UniProtKB-UniRule"/>
</dbReference>
<dbReference type="SUPFAM" id="SSF53720">
    <property type="entry name" value="ALDH-like"/>
    <property type="match status" value="1"/>
</dbReference>
<dbReference type="GO" id="GO:0005737">
    <property type="term" value="C:cytoplasm"/>
    <property type="evidence" value="ECO:0007669"/>
    <property type="project" value="UniProtKB-SubCell"/>
</dbReference>
<dbReference type="OrthoDB" id="9809970at2"/>